<sequence length="99" mass="10778">MSDDLAFKIQLGVILPKMKEKLTTELSSIVEDVVKIVQAGNRAGEVFEMEPVKQIILKDFDIFLTDCILPEIERKLAPAPVEEASAAEAPPVAEASEAP</sequence>
<evidence type="ECO:0000256" key="1">
    <source>
        <dbReference type="SAM" id="MobiDB-lite"/>
    </source>
</evidence>
<dbReference type="KEGG" id="mmob:F6R98_14475"/>
<evidence type="ECO:0000313" key="2">
    <source>
        <dbReference type="EMBL" id="QFY43682.1"/>
    </source>
</evidence>
<dbReference type="Proteomes" id="UP000325755">
    <property type="component" value="Chromosome"/>
</dbReference>
<dbReference type="InParanoid" id="A0A5Q0BKL7"/>
<dbReference type="OrthoDB" id="5606342at2"/>
<name>A0A5Q0BKL7_9GAMM</name>
<dbReference type="RefSeq" id="WP_153249664.1">
    <property type="nucleotide sequence ID" value="NZ_CP044205.1"/>
</dbReference>
<dbReference type="EMBL" id="CP044205">
    <property type="protein sequence ID" value="QFY43682.1"/>
    <property type="molecule type" value="Genomic_DNA"/>
</dbReference>
<feature type="region of interest" description="Disordered" evidence="1">
    <location>
        <begin position="80"/>
        <end position="99"/>
    </location>
</feature>
<protein>
    <submittedName>
        <fullName evidence="2">Uncharacterized protein</fullName>
    </submittedName>
</protein>
<gene>
    <name evidence="2" type="ORF">F6R98_14475</name>
</gene>
<evidence type="ECO:0000313" key="3">
    <source>
        <dbReference type="Proteomes" id="UP000325755"/>
    </source>
</evidence>
<keyword evidence="3" id="KW-1185">Reference proteome</keyword>
<dbReference type="AlphaFoldDB" id="A0A5Q0BKL7"/>
<organism evidence="2 3">
    <name type="scientific">Candidatus Methylospira mobilis</name>
    <dbReference type="NCBI Taxonomy" id="1808979"/>
    <lineage>
        <taxon>Bacteria</taxon>
        <taxon>Pseudomonadati</taxon>
        <taxon>Pseudomonadota</taxon>
        <taxon>Gammaproteobacteria</taxon>
        <taxon>Methylococcales</taxon>
        <taxon>Methylococcaceae</taxon>
        <taxon>Candidatus Methylospira</taxon>
    </lineage>
</organism>
<proteinExistence type="predicted"/>
<accession>A0A5Q0BKL7</accession>
<reference evidence="2 3" key="1">
    <citation type="submission" date="2019-09" db="EMBL/GenBank/DDBJ databases">
        <title>Ecophysiology of the spiral-shaped methanotroph Methylospira mobilis as revealed by the complete genome sequence.</title>
        <authorList>
            <person name="Oshkin I.Y."/>
            <person name="Dedysh S.N."/>
            <person name="Miroshnikov K."/>
            <person name="Danilova O.V."/>
            <person name="Hakobyan A."/>
            <person name="Liesack W."/>
        </authorList>
    </citation>
    <scope>NUCLEOTIDE SEQUENCE [LARGE SCALE GENOMIC DNA]</scope>
    <source>
        <strain evidence="2 3">Shm1</strain>
    </source>
</reference>